<name>H6SLD8_PARPM</name>
<organism evidence="4 5">
    <name type="scientific">Pararhodospirillum photometricum DSM 122</name>
    <dbReference type="NCBI Taxonomy" id="1150469"/>
    <lineage>
        <taxon>Bacteria</taxon>
        <taxon>Pseudomonadati</taxon>
        <taxon>Pseudomonadota</taxon>
        <taxon>Alphaproteobacteria</taxon>
        <taxon>Rhodospirillales</taxon>
        <taxon>Rhodospirillaceae</taxon>
        <taxon>Pararhodospirillum</taxon>
    </lineage>
</organism>
<dbReference type="KEGG" id="rpm:RSPPHO_02177"/>
<protein>
    <submittedName>
        <fullName evidence="4">Amidophosphoribosyl transferase</fullName>
    </submittedName>
</protein>
<evidence type="ECO:0000259" key="3">
    <source>
        <dbReference type="PROSITE" id="PS51278"/>
    </source>
</evidence>
<dbReference type="AlphaFoldDB" id="H6SLD8"/>
<keyword evidence="1 4" id="KW-0808">Transferase</keyword>
<evidence type="ECO:0000313" key="5">
    <source>
        <dbReference type="Proteomes" id="UP000033220"/>
    </source>
</evidence>
<feature type="domain" description="Glutamine amidotransferase type-2" evidence="3">
    <location>
        <begin position="2"/>
        <end position="299"/>
    </location>
</feature>
<sequence length="300" mass="32885">MCGIAGLLFKRPGANHVLGRALADMLDGCQHRGLDSTGLALYAERADDERLRLRFLVDDDPGLARIRSALADASATLLEERREGASVVVEVAYRGEIRPFAYAMEHAAKLVSLGHALDIIKDVGTARDLERIYGVDHVDGSHGIGHVRLATESEVKPEAAHPFWATGFADVAIVHNGQITNYWKMRRRLEARGFEFRTDNDSELVAVYLADKMAQGQSLEAALAQSVDDLDGTFSFLVSTREGIGYAKDRLAAKPMVMYEDDSLIAIASEEVSLNRLFPGQPLSTTEPAPGTFRTWSRSI</sequence>
<dbReference type="SUPFAM" id="SSF56235">
    <property type="entry name" value="N-terminal nucleophile aminohydrolases (Ntn hydrolases)"/>
    <property type="match status" value="1"/>
</dbReference>
<reference evidence="4 5" key="1">
    <citation type="submission" date="2012-02" db="EMBL/GenBank/DDBJ databases">
        <title>Shotgun genome sequence of Phaeospirillum photometricum DSM 122.</title>
        <authorList>
            <person name="Duquesne K."/>
            <person name="Sturgis J."/>
        </authorList>
    </citation>
    <scope>NUCLEOTIDE SEQUENCE [LARGE SCALE GENOMIC DNA]</scope>
    <source>
        <strain evidence="5">DSM122</strain>
    </source>
</reference>
<dbReference type="STRING" id="1150469.RSPPHO_02177"/>
<keyword evidence="5" id="KW-1185">Reference proteome</keyword>
<dbReference type="InterPro" id="IPR017932">
    <property type="entry name" value="GATase_2_dom"/>
</dbReference>
<dbReference type="Proteomes" id="UP000033220">
    <property type="component" value="Chromosome DSM 122"/>
</dbReference>
<dbReference type="OrthoDB" id="9763290at2"/>
<dbReference type="EMBL" id="HE663493">
    <property type="protein sequence ID" value="CCG08803.1"/>
    <property type="molecule type" value="Genomic_DNA"/>
</dbReference>
<dbReference type="eggNOG" id="COG0034">
    <property type="taxonomic scope" value="Bacteria"/>
</dbReference>
<dbReference type="PANTHER" id="PTHR11907">
    <property type="entry name" value="AMIDOPHOSPHORIBOSYLTRANSFERASE"/>
    <property type="match status" value="1"/>
</dbReference>
<evidence type="ECO:0000256" key="2">
    <source>
        <dbReference type="ARBA" id="ARBA00022962"/>
    </source>
</evidence>
<dbReference type="InterPro" id="IPR029055">
    <property type="entry name" value="Ntn_hydrolases_N"/>
</dbReference>
<proteinExistence type="predicted"/>
<keyword evidence="2" id="KW-0315">Glutamine amidotransferase</keyword>
<dbReference type="HOGENOM" id="CLU_077077_0_0_5"/>
<dbReference type="PROSITE" id="PS51278">
    <property type="entry name" value="GATASE_TYPE_2"/>
    <property type="match status" value="1"/>
</dbReference>
<dbReference type="PATRIC" id="fig|1150469.3.peg.2450"/>
<dbReference type="Pfam" id="PF13522">
    <property type="entry name" value="GATase_6"/>
    <property type="match status" value="1"/>
</dbReference>
<dbReference type="RefSeq" id="WP_014415437.1">
    <property type="nucleotide sequence ID" value="NC_017059.1"/>
</dbReference>
<dbReference type="Gene3D" id="3.60.20.10">
    <property type="entry name" value="Glutamine Phosphoribosylpyrophosphate, subunit 1, domain 1"/>
    <property type="match status" value="1"/>
</dbReference>
<evidence type="ECO:0000313" key="4">
    <source>
        <dbReference type="EMBL" id="CCG08803.1"/>
    </source>
</evidence>
<accession>H6SLD8</accession>
<evidence type="ECO:0000256" key="1">
    <source>
        <dbReference type="ARBA" id="ARBA00022679"/>
    </source>
</evidence>
<gene>
    <name evidence="4" type="ORF">RSPPHO_02177</name>
</gene>
<dbReference type="GO" id="GO:0016740">
    <property type="term" value="F:transferase activity"/>
    <property type="evidence" value="ECO:0007669"/>
    <property type="project" value="UniProtKB-KW"/>
</dbReference>